<dbReference type="GO" id="GO:2000431">
    <property type="term" value="P:regulation of cytokinesis, actomyosin contractile ring assembly"/>
    <property type="evidence" value="ECO:0007669"/>
    <property type="project" value="InterPro"/>
</dbReference>
<dbReference type="CDD" id="cd17732">
    <property type="entry name" value="BRCT_Ect2_rpt2"/>
    <property type="match status" value="1"/>
</dbReference>
<dbReference type="InterPro" id="IPR011993">
    <property type="entry name" value="PH-like_dom_sf"/>
</dbReference>
<dbReference type="PROSITE" id="PS50191">
    <property type="entry name" value="CRAL_TRIO"/>
    <property type="match status" value="1"/>
</dbReference>
<dbReference type="Pfam" id="PF21243">
    <property type="entry name" value="ECT2_BRCT0"/>
    <property type="match status" value="1"/>
</dbReference>
<dbReference type="SMART" id="SM00325">
    <property type="entry name" value="RhoGEF"/>
    <property type="match status" value="2"/>
</dbReference>
<dbReference type="InterPro" id="IPR001331">
    <property type="entry name" value="GDS_CDC24_CS"/>
</dbReference>
<dbReference type="InterPro" id="IPR049395">
    <property type="entry name" value="ECT2_PH"/>
</dbReference>
<feature type="domain" description="BRCT" evidence="6">
    <location>
        <begin position="1718"/>
        <end position="1806"/>
    </location>
</feature>
<dbReference type="EMBL" id="VEVO01000005">
    <property type="protein sequence ID" value="KAF0042652.1"/>
    <property type="molecule type" value="Genomic_DNA"/>
</dbReference>
<dbReference type="SMART" id="SM00150">
    <property type="entry name" value="SPEC"/>
    <property type="match status" value="1"/>
</dbReference>
<keyword evidence="1" id="KW-0597">Phosphoprotein</keyword>
<gene>
    <name evidence="8" type="ORF">F2P81_006184</name>
</gene>
<keyword evidence="2" id="KW-0344">Guanine-nucleotide releasing factor</keyword>
<dbReference type="Proteomes" id="UP000438429">
    <property type="component" value="Unassembled WGS sequence"/>
</dbReference>
<dbReference type="InterPro" id="IPR035899">
    <property type="entry name" value="DBL_dom_sf"/>
</dbReference>
<sequence>MSVQELLQRVQCVITHVDEIMQQEIRPLLAMDIIEQLHRQFALLSGPKSRTKVCTAERSFVLCHVVFTGAEVKPSGFQDQSHVRSLDAASIGFIIIIDRRKDKWSSVKASLSRIAGAFPGNLQLVLVLRPSRFFQRAMADIGIKLHKDEFKMKIVMLNSLSDLHGYVEKGQLTRELGGNLEYCHSQWIHHRTAIENFAMTVKTTAQMLQSFGTDLAETELPNDIQCTKDLLTAHTDKHDNLKDELKLALKQGSTLLGCIKEQAAKSENHKLNPDEMENQTTVERLLAQLDETENAFEQFWCKHHVKLEHCLQLRHFEQDFREVKVSLDSLSDSLTSLSVIGDCLARVEHLLKELKILEEKAQPTLEKAQLHALHGDQLIQSNHYAVDSIRPKCVELRRICDDFSNEAKKKTDVLSKSLEIHMGIKKVNQWCESGIYLLASQAVDKCQSQEGAESALTDIKRFLESAEENQLIELRNLHNQYEVVLSEDIKTSVLKALKHLEDVQEMFEKRHISLKRLSAKQTRPVQPVAPRPESSPKRPSLKNPARTTVSQQPLARRASDNSNSGKQPAEADPNKKRNIRKAKGGIKIEVMHEESQGGTTHVVLTNETEESLSNRRRHIMTELIETERLYVEELQSIIQGYFAELDNSELSHLTPPCLENKRDVLFGNLPEIYEFHNRTFLRELENCMEKPELVGTCFLKRAHTAERICDQFEAICDEYNIKDKLDYIISDNAANMRKAFTVCFPSEQEDDDDGDLLDDPELWCDLTLEDQQTVDVAMAKKQRLHCFAHTLQLVVGDGLKETKVVSPSLSKLSKLSSLLHTSTTFKDVFDAEFGEQKGFPAAVNTRWNSTLSTEWNLLKELVDILKPFGEATDLTQWDKVIIISAVVPSILSLNHHLEKLKPQVCSEVVRSLQASLNKRFLGIFINVKMARTQDGITAPFSDPVYLKAAALDPAFSLLWLEPHVLVNRDVKAEVAQRVKDPVYLKAAALDPAFSLLWLEPHVLVNRDVKAEVAQRVKVHRIANKPLAVRHTRNNTSFCMTYPCARFFTSPGGSTDWNSSFKECQKKLDHKLSLDAYLLKPVQRITKYQLMLKEMLKCSKSEGMAELEEALATMLDIIKSVNDSMHQIAITGFEGNLSELGKLLMQGSFNVWTDHKRGHSKVKDLARFKPMQRHLFLYDKMLLFCKKREETTDGHEKTPSYSFKHSLKMSAVGITENVRGDNKKFEVWYNAREEVYIIQALKEQYCIVSVVFTEASQLNIYGAPIRNMRKLALRQSDSSSPESGLRRTNPSPNMRQKRDTLRGAMTAAGKRQSMTSSTGIAAGGNSAVPRSTSQPGQLIKFKFINRRNVSFHQFIQQSNDVHEFSSGWTQRRLPSMDTEDFETIPSSAEESSNSSEEEGNNKNGDSSRFQVQVIYESHEARDISQETGDLAQFLEEAKNGHCLDSLVPPQVPAMADSSILTLGTARSLLVDSSVYDSRIAENTKDHVFLGMASEDGEDMLPKVETRVVLVGDASRNGALVKALQAVRVMEVPVVKIREGEAGAEEKMMIKSIVNMDINIPCIMTDHVQEFGDEGTEFETVFVLTDFDSPDYSYLYKRDNRIVGPPVVLHCAAKEEPLQFSCRPLYSTTMLNLSLCFTGFRNKEEMKNLVNLVHHMGGTIRKDFSTKVTHLIAYSTHGEKYRLAVCLGTPILTPSWIHKAWEKRDDVYFHAGEEEFRTEFKVPPFQDCILSFLGFSEEEKANMEERTLKHGGRYLEVGGERCTHMVVEENSVKELPFCPSKKLFVVKQEWFWGSIQMDARAGESMYLYEKNDSPAMKKAVSLMSLTTPNSNRKRRRLKDTLAQLTKETEISPFPPPRKRPSAEHSLSMGSLLDISNTPETCKALTESTKPSRSSTPAVPKQSARWQVSKELYQTESNYVDILSTILQLFKDPLEKEGQVGGPILAQEEIKTIFGSIPEIYEVHTRIKHDLEELLTDWLDDRSVGDIILKYSKELVKAYPPFVNFFEMSKETVVRCEKQKPRFHAFLKINQAKPECGRQTLVELLIRPVQRLPSVALLLNDIKKHTSDDNPDKIKLEKAIDSLKEVMTHINEDKRKTEGQKQIFDVVYEVDGCPANLLSSHRSLVYRVETIALGDQPCDRGESVSLFLFNDCLEIARKRHKVINTFKSPLGQTRPPPPLKHIALMPLSQIRRVLDLQDTEECVNAFALVVHPPTEQENLLFSFQLVGEDTVKSAWLRTLCRHVANTICRADAEDMIQCTDPDSLQVSTKDMDSTLSKASRAIKKTSKKVTRAFSFTKTPKRVIQRAFMASSTPDEKTQRLSYETRIGSSSTLAVLPVNNRDSLVQRSCCKTSYISTSKTILDQLDLAHRLEFRIILTHRYACDMLVIRFLRERTLGNSSSRLVKQLRENHSEEGLKQLCQYLGACSDFAARPCFLPVQFQEPSQGDRLVAYICEKLADLIRRYSNAGVTPPQLLYVDCDCCLEGRGQTKLQQRFGGWPDLVVKLDIYHFMRRLASGCTKDAHPLYPIFMAKLSCCIFECDSEDVALVRQAKREQLKREGVPGITEKMVDQHITKDELPKHCRRQTRGEQQTIVLIECLLNELMGEKGRDLLGVPLLDQERMQHIWQTQRRHVKCIQDEPGVLLYAQTGTTTKEGIILPNSGIGNR</sequence>
<dbReference type="SUPFAM" id="SSF48065">
    <property type="entry name" value="DBL homology domain (DH-domain)"/>
    <property type="match status" value="3"/>
</dbReference>
<dbReference type="PROSITE" id="PS50010">
    <property type="entry name" value="DH_2"/>
    <property type="match status" value="2"/>
</dbReference>
<dbReference type="InterPro" id="IPR026817">
    <property type="entry name" value="Ect2"/>
</dbReference>
<reference evidence="8 9" key="1">
    <citation type="submission" date="2019-06" db="EMBL/GenBank/DDBJ databases">
        <title>Draft genomes of female and male turbot (Scophthalmus maximus).</title>
        <authorList>
            <person name="Xu H."/>
            <person name="Xu X.-W."/>
            <person name="Shao C."/>
            <person name="Chen S."/>
        </authorList>
    </citation>
    <scope>NUCLEOTIDE SEQUENCE [LARGE SCALE GENOMIC DNA]</scope>
    <source>
        <strain evidence="8">Ysfricsl-2016a</strain>
        <tissue evidence="8">Blood</tissue>
    </source>
</reference>
<evidence type="ECO:0000256" key="4">
    <source>
        <dbReference type="SAM" id="MobiDB-lite"/>
    </source>
</evidence>
<dbReference type="Pfam" id="PF00533">
    <property type="entry name" value="BRCT"/>
    <property type="match status" value="1"/>
</dbReference>
<dbReference type="SUPFAM" id="SSF50729">
    <property type="entry name" value="PH domain-like"/>
    <property type="match status" value="2"/>
</dbReference>
<evidence type="ECO:0000313" key="9">
    <source>
        <dbReference type="Proteomes" id="UP000438429"/>
    </source>
</evidence>
<dbReference type="FunFam" id="2.30.29.30:FF:000078">
    <property type="entry name" value="Guanine nucleotide exchange factor DBS"/>
    <property type="match status" value="1"/>
</dbReference>
<evidence type="ECO:0000313" key="8">
    <source>
        <dbReference type="EMBL" id="KAF0042652.1"/>
    </source>
</evidence>
<feature type="region of interest" description="Disordered" evidence="4">
    <location>
        <begin position="1841"/>
        <end position="1863"/>
    </location>
</feature>
<dbReference type="InterPro" id="IPR001251">
    <property type="entry name" value="CRAL-TRIO_dom"/>
</dbReference>
<dbReference type="SMART" id="SM00292">
    <property type="entry name" value="BRCT"/>
    <property type="match status" value="2"/>
</dbReference>
<evidence type="ECO:0000256" key="1">
    <source>
        <dbReference type="ARBA" id="ARBA00022553"/>
    </source>
</evidence>
<dbReference type="PROSITE" id="PS50172">
    <property type="entry name" value="BRCT"/>
    <property type="match status" value="2"/>
</dbReference>
<feature type="domain" description="BRCT" evidence="6">
    <location>
        <begin position="1623"/>
        <end position="1702"/>
    </location>
</feature>
<proteinExistence type="inferred from homology"/>
<dbReference type="InterPro" id="IPR018159">
    <property type="entry name" value="Spectrin/alpha-actinin"/>
</dbReference>
<feature type="compositionally biased region" description="Polar residues" evidence="4">
    <location>
        <begin position="1274"/>
        <end position="1293"/>
    </location>
</feature>
<evidence type="ECO:0008006" key="10">
    <source>
        <dbReference type="Google" id="ProtNLM"/>
    </source>
</evidence>
<dbReference type="CDD" id="cd00176">
    <property type="entry name" value="SPEC"/>
    <property type="match status" value="1"/>
</dbReference>
<dbReference type="InterPro" id="IPR049396">
    <property type="entry name" value="ECT2_BRCT0"/>
</dbReference>
<dbReference type="SUPFAM" id="SSF53098">
    <property type="entry name" value="Ribonuclease H-like"/>
    <property type="match status" value="1"/>
</dbReference>
<dbReference type="InterPro" id="IPR055251">
    <property type="entry name" value="SOS1_NGEF_PH"/>
</dbReference>
<dbReference type="InterPro" id="IPR000219">
    <property type="entry name" value="DH_dom"/>
</dbReference>
<dbReference type="FunFam" id="1.20.900.10:FF:000022">
    <property type="entry name" value="protein ECT2 isoform X1"/>
    <property type="match status" value="1"/>
</dbReference>
<evidence type="ECO:0000256" key="3">
    <source>
        <dbReference type="ARBA" id="ARBA00049987"/>
    </source>
</evidence>
<evidence type="ECO:0000256" key="2">
    <source>
        <dbReference type="ARBA" id="ARBA00022658"/>
    </source>
</evidence>
<dbReference type="CDD" id="cd17733">
    <property type="entry name" value="BRCT_Ect2_rpt1"/>
    <property type="match status" value="1"/>
</dbReference>
<dbReference type="InterPro" id="IPR036865">
    <property type="entry name" value="CRAL-TRIO_dom_sf"/>
</dbReference>
<dbReference type="Gene3D" id="3.40.50.10190">
    <property type="entry name" value="BRCT domain"/>
    <property type="match status" value="3"/>
</dbReference>
<dbReference type="Pfam" id="PF21242">
    <property type="entry name" value="ECT2_PH"/>
    <property type="match status" value="1"/>
</dbReference>
<dbReference type="Pfam" id="PF13716">
    <property type="entry name" value="CRAL_TRIO_2"/>
    <property type="match status" value="1"/>
</dbReference>
<dbReference type="Pfam" id="PF22697">
    <property type="entry name" value="SOS1_NGEF_PH"/>
    <property type="match status" value="1"/>
</dbReference>
<dbReference type="Pfam" id="PF00621">
    <property type="entry name" value="RhoGEF"/>
    <property type="match status" value="3"/>
</dbReference>
<dbReference type="SUPFAM" id="SSF52113">
    <property type="entry name" value="BRCT domain"/>
    <property type="match status" value="2"/>
</dbReference>
<dbReference type="Gene3D" id="2.30.29.30">
    <property type="entry name" value="Pleckstrin-homology domain (PH domain)/Phosphotyrosine-binding domain (PTB)"/>
    <property type="match status" value="2"/>
</dbReference>
<dbReference type="GO" id="GO:0005085">
    <property type="term" value="F:guanyl-nucleotide exchange factor activity"/>
    <property type="evidence" value="ECO:0007669"/>
    <property type="project" value="UniProtKB-KW"/>
</dbReference>
<comment type="similarity">
    <text evidence="3">Belongs to the MCF2 family.</text>
</comment>
<dbReference type="GO" id="GO:0007399">
    <property type="term" value="P:nervous system development"/>
    <property type="evidence" value="ECO:0007669"/>
    <property type="project" value="TreeGrafter"/>
</dbReference>
<dbReference type="Pfam" id="PF23289">
    <property type="entry name" value="Spectrin_5"/>
    <property type="match status" value="1"/>
</dbReference>
<feature type="region of interest" description="Disordered" evidence="4">
    <location>
        <begin position="1879"/>
        <end position="1898"/>
    </location>
</feature>
<name>A0A6A4TKT3_SCOMX</name>
<dbReference type="PROSITE" id="PS00741">
    <property type="entry name" value="DH_1"/>
    <property type="match status" value="2"/>
</dbReference>
<dbReference type="InterPro" id="IPR036420">
    <property type="entry name" value="BRCT_dom_sf"/>
</dbReference>
<dbReference type="GO" id="GO:0000281">
    <property type="term" value="P:mitotic cytokinesis"/>
    <property type="evidence" value="ECO:0007669"/>
    <property type="project" value="TreeGrafter"/>
</dbReference>
<feature type="region of interest" description="Disordered" evidence="4">
    <location>
        <begin position="515"/>
        <end position="580"/>
    </location>
</feature>
<dbReference type="GO" id="GO:0005938">
    <property type="term" value="C:cell cortex"/>
    <property type="evidence" value="ECO:0007669"/>
    <property type="project" value="TreeGrafter"/>
</dbReference>
<feature type="compositionally biased region" description="Polar residues" evidence="4">
    <location>
        <begin position="1879"/>
        <end position="1894"/>
    </location>
</feature>
<dbReference type="InterPro" id="IPR012337">
    <property type="entry name" value="RNaseH-like_sf"/>
</dbReference>
<dbReference type="InterPro" id="IPR001849">
    <property type="entry name" value="PH_domain"/>
</dbReference>
<evidence type="ECO:0000259" key="6">
    <source>
        <dbReference type="PROSITE" id="PS50172"/>
    </source>
</evidence>
<dbReference type="CDD" id="cd00160">
    <property type="entry name" value="RhoGEF"/>
    <property type="match status" value="1"/>
</dbReference>
<evidence type="ECO:0000259" key="5">
    <source>
        <dbReference type="PROSITE" id="PS50010"/>
    </source>
</evidence>
<dbReference type="SMART" id="SM00233">
    <property type="entry name" value="PH"/>
    <property type="match status" value="2"/>
</dbReference>
<feature type="region of interest" description="Disordered" evidence="4">
    <location>
        <begin position="1362"/>
        <end position="1406"/>
    </location>
</feature>
<dbReference type="GO" id="GO:0035556">
    <property type="term" value="P:intracellular signal transduction"/>
    <property type="evidence" value="ECO:0007669"/>
    <property type="project" value="InterPro"/>
</dbReference>
<dbReference type="PANTHER" id="PTHR16777:SF2">
    <property type="entry name" value="PROTEIN ECT2"/>
    <property type="match status" value="1"/>
</dbReference>
<dbReference type="SUPFAM" id="SSF52087">
    <property type="entry name" value="CRAL/TRIO domain"/>
    <property type="match status" value="1"/>
</dbReference>
<feature type="region of interest" description="Disordered" evidence="4">
    <location>
        <begin position="1272"/>
        <end position="1332"/>
    </location>
</feature>
<dbReference type="GO" id="GO:0005634">
    <property type="term" value="C:nucleus"/>
    <property type="evidence" value="ECO:0007669"/>
    <property type="project" value="InterPro"/>
</dbReference>
<protein>
    <recommendedName>
        <fullName evidence="10">Protein ECT2</fullName>
    </recommendedName>
</protein>
<dbReference type="SUPFAM" id="SSF46966">
    <property type="entry name" value="Spectrin repeat"/>
    <property type="match status" value="1"/>
</dbReference>
<dbReference type="CDD" id="cd00170">
    <property type="entry name" value="SEC14"/>
    <property type="match status" value="1"/>
</dbReference>
<feature type="domain" description="DH" evidence="5">
    <location>
        <begin position="1901"/>
        <end position="2090"/>
    </location>
</feature>
<dbReference type="InterPro" id="IPR001357">
    <property type="entry name" value="BRCT_dom"/>
</dbReference>
<dbReference type="CDD" id="cd01229">
    <property type="entry name" value="PH_Ect2"/>
    <property type="match status" value="1"/>
</dbReference>
<feature type="domain" description="CRAL-TRIO" evidence="7">
    <location>
        <begin position="86"/>
        <end position="184"/>
    </location>
</feature>
<organism evidence="8 9">
    <name type="scientific">Scophthalmus maximus</name>
    <name type="common">Turbot</name>
    <name type="synonym">Psetta maxima</name>
    <dbReference type="NCBI Taxonomy" id="52904"/>
    <lineage>
        <taxon>Eukaryota</taxon>
        <taxon>Metazoa</taxon>
        <taxon>Chordata</taxon>
        <taxon>Craniata</taxon>
        <taxon>Vertebrata</taxon>
        <taxon>Euteleostomi</taxon>
        <taxon>Actinopterygii</taxon>
        <taxon>Neopterygii</taxon>
        <taxon>Teleostei</taxon>
        <taxon>Neoteleostei</taxon>
        <taxon>Acanthomorphata</taxon>
        <taxon>Carangaria</taxon>
        <taxon>Pleuronectiformes</taxon>
        <taxon>Pleuronectoidei</taxon>
        <taxon>Scophthalmidae</taxon>
        <taxon>Scophthalmus</taxon>
    </lineage>
</organism>
<dbReference type="Gene3D" id="1.20.58.60">
    <property type="match status" value="1"/>
</dbReference>
<dbReference type="Pfam" id="PF12738">
    <property type="entry name" value="PTCB-BRCT"/>
    <property type="match status" value="1"/>
</dbReference>
<dbReference type="PANTHER" id="PTHR16777">
    <property type="entry name" value="PROTEIN ECT2"/>
    <property type="match status" value="1"/>
</dbReference>
<dbReference type="SMART" id="SM00516">
    <property type="entry name" value="SEC14"/>
    <property type="match status" value="1"/>
</dbReference>
<comment type="caution">
    <text evidence="8">The sequence shown here is derived from an EMBL/GenBank/DDBJ whole genome shotgun (WGS) entry which is preliminary data.</text>
</comment>
<feature type="domain" description="DH" evidence="5">
    <location>
        <begin position="615"/>
        <end position="1123"/>
    </location>
</feature>
<dbReference type="Pfam" id="PF20499">
    <property type="entry name" value="DUF6729"/>
    <property type="match status" value="1"/>
</dbReference>
<dbReference type="GO" id="GO:0005096">
    <property type="term" value="F:GTPase activator activity"/>
    <property type="evidence" value="ECO:0007669"/>
    <property type="project" value="InterPro"/>
</dbReference>
<evidence type="ECO:0000259" key="7">
    <source>
        <dbReference type="PROSITE" id="PS50191"/>
    </source>
</evidence>
<dbReference type="InterPro" id="IPR056466">
    <property type="entry name" value="Spectrin_DBS"/>
</dbReference>
<accession>A0A6A4TKT3</accession>
<dbReference type="Gene3D" id="1.20.900.10">
    <property type="entry name" value="Dbl homology (DH) domain"/>
    <property type="match status" value="3"/>
</dbReference>
<dbReference type="InterPro" id="IPR046616">
    <property type="entry name" value="DUF6729"/>
</dbReference>